<keyword evidence="1" id="KW-0732">Signal</keyword>
<reference evidence="3" key="1">
    <citation type="journal article" date="2014" name="Int. J. Syst. Evol. Microbiol.">
        <title>Complete genome of a new Firmicutes species belonging to the dominant human colonic microbiota ('Ruminococcus bicirculans') reveals two chromosomes and a selective capacity to utilize plant glucans.</title>
        <authorList>
            <consortium name="NISC Comparative Sequencing Program"/>
            <person name="Wegmann U."/>
            <person name="Louis P."/>
            <person name="Goesmann A."/>
            <person name="Henrissat B."/>
            <person name="Duncan S.H."/>
            <person name="Flint H.J."/>
        </authorList>
    </citation>
    <scope>NUCLEOTIDE SEQUENCE</scope>
    <source>
        <strain evidence="3">CGMCC 1.15644</strain>
    </source>
</reference>
<proteinExistence type="predicted"/>
<reference evidence="4 5" key="3">
    <citation type="submission" date="2019-03" db="EMBL/GenBank/DDBJ databases">
        <title>Genomic Encyclopedia of Type Strains, Phase IV (KMG-IV): sequencing the most valuable type-strain genomes for metagenomic binning, comparative biology and taxonomic classification.</title>
        <authorList>
            <person name="Goeker M."/>
        </authorList>
    </citation>
    <scope>NUCLEOTIDE SEQUENCE [LARGE SCALE GENOMIC DNA]</scope>
    <source>
        <strain evidence="4 5">DSM 103236</strain>
    </source>
</reference>
<evidence type="ECO:0000313" key="5">
    <source>
        <dbReference type="Proteomes" id="UP000295684"/>
    </source>
</evidence>
<dbReference type="InterPro" id="IPR026444">
    <property type="entry name" value="Secre_tail"/>
</dbReference>
<reference evidence="6" key="2">
    <citation type="journal article" date="2019" name="Int. J. Syst. Evol. Microbiol.">
        <title>The Global Catalogue of Microorganisms (GCM) 10K type strain sequencing project: providing services to taxonomists for standard genome sequencing and annotation.</title>
        <authorList>
            <consortium name="The Broad Institute Genomics Platform"/>
            <consortium name="The Broad Institute Genome Sequencing Center for Infectious Disease"/>
            <person name="Wu L."/>
            <person name="Ma J."/>
        </authorList>
    </citation>
    <scope>NUCLEOTIDE SEQUENCE [LARGE SCALE GENOMIC DNA]</scope>
    <source>
        <strain evidence="6">CGMCC 1.15644</strain>
    </source>
</reference>
<dbReference type="Proteomes" id="UP000295684">
    <property type="component" value="Unassembled WGS sequence"/>
</dbReference>
<dbReference type="OrthoDB" id="9813435at2"/>
<dbReference type="AlphaFoldDB" id="A0A4R2H5Y4"/>
<gene>
    <name evidence="4" type="ORF">EV200_10730</name>
    <name evidence="3" type="ORF">GCM10011413_00270</name>
</gene>
<dbReference type="RefSeq" id="WP_132534795.1">
    <property type="nucleotide sequence ID" value="NZ_BMJO01000001.1"/>
</dbReference>
<keyword evidence="6" id="KW-1185">Reference proteome</keyword>
<evidence type="ECO:0000313" key="4">
    <source>
        <dbReference type="EMBL" id="TCO21439.1"/>
    </source>
</evidence>
<evidence type="ECO:0000313" key="3">
    <source>
        <dbReference type="EMBL" id="GGE38667.1"/>
    </source>
</evidence>
<accession>A0A4R2H5Y4</accession>
<organism evidence="4 5">
    <name type="scientific">Pedobacter psychrotolerans</name>
    <dbReference type="NCBI Taxonomy" id="1843235"/>
    <lineage>
        <taxon>Bacteria</taxon>
        <taxon>Pseudomonadati</taxon>
        <taxon>Bacteroidota</taxon>
        <taxon>Sphingobacteriia</taxon>
        <taxon>Sphingobacteriales</taxon>
        <taxon>Sphingobacteriaceae</taxon>
        <taxon>Pedobacter</taxon>
    </lineage>
</organism>
<dbReference type="EMBL" id="SLWO01000007">
    <property type="protein sequence ID" value="TCO21439.1"/>
    <property type="molecule type" value="Genomic_DNA"/>
</dbReference>
<dbReference type="NCBIfam" id="TIGR04183">
    <property type="entry name" value="Por_Secre_tail"/>
    <property type="match status" value="1"/>
</dbReference>
<feature type="domain" description="Secretion system C-terminal sorting" evidence="2">
    <location>
        <begin position="89"/>
        <end position="164"/>
    </location>
</feature>
<dbReference type="Proteomes" id="UP000622648">
    <property type="component" value="Unassembled WGS sequence"/>
</dbReference>
<evidence type="ECO:0000313" key="6">
    <source>
        <dbReference type="Proteomes" id="UP000622648"/>
    </source>
</evidence>
<sequence length="168" mass="18364">MIKLSTLLTISMALLCGNVAFGQFLDRAVIASAGESSTANNITLVYTIGEPMIALLENSTIDRTLTTGFIQGDQVINRPFAVVLRELSVYPNPTTGNTVKLDLRNMPDGDYTVDIYDAGGRAIFSKSIKYTKDFSLNLDLDISQFKGGNYYIAVRNELVKGSVKLIKL</sequence>
<feature type="signal peptide" evidence="1">
    <location>
        <begin position="1"/>
        <end position="22"/>
    </location>
</feature>
<reference evidence="3" key="4">
    <citation type="submission" date="2024-05" db="EMBL/GenBank/DDBJ databases">
        <authorList>
            <person name="Sun Q."/>
            <person name="Zhou Y."/>
        </authorList>
    </citation>
    <scope>NUCLEOTIDE SEQUENCE</scope>
    <source>
        <strain evidence="3">CGMCC 1.15644</strain>
    </source>
</reference>
<comment type="caution">
    <text evidence="4">The sequence shown here is derived from an EMBL/GenBank/DDBJ whole genome shotgun (WGS) entry which is preliminary data.</text>
</comment>
<evidence type="ECO:0000256" key="1">
    <source>
        <dbReference type="SAM" id="SignalP"/>
    </source>
</evidence>
<evidence type="ECO:0000259" key="2">
    <source>
        <dbReference type="Pfam" id="PF18962"/>
    </source>
</evidence>
<dbReference type="EMBL" id="BMJO01000001">
    <property type="protein sequence ID" value="GGE38667.1"/>
    <property type="molecule type" value="Genomic_DNA"/>
</dbReference>
<dbReference type="Pfam" id="PF18962">
    <property type="entry name" value="Por_Secre_tail"/>
    <property type="match status" value="1"/>
</dbReference>
<protein>
    <submittedName>
        <fullName evidence="4">Putative secreted protein (Por secretion system target)</fullName>
    </submittedName>
</protein>
<dbReference type="Gene3D" id="2.60.120.380">
    <property type="match status" value="1"/>
</dbReference>
<name>A0A4R2H5Y4_9SPHI</name>
<feature type="chain" id="PRO_5020382345" evidence="1">
    <location>
        <begin position="23"/>
        <end position="168"/>
    </location>
</feature>